<proteinExistence type="predicted"/>
<evidence type="ECO:0000313" key="1">
    <source>
        <dbReference type="EMBL" id="OGI81136.1"/>
    </source>
</evidence>
<accession>A0A1F6WH82</accession>
<dbReference type="AlphaFoldDB" id="A0A1F6WH82"/>
<name>A0A1F6WH82_9BACT</name>
<evidence type="ECO:0000313" key="2">
    <source>
        <dbReference type="Proteomes" id="UP000179880"/>
    </source>
</evidence>
<organism evidence="1 2">
    <name type="scientific">Candidatus Nomurabacteria bacterium RIFCSPHIGHO2_02_FULL_42_24</name>
    <dbReference type="NCBI Taxonomy" id="1801757"/>
    <lineage>
        <taxon>Bacteria</taxon>
        <taxon>Candidatus Nomuraibacteriota</taxon>
    </lineage>
</organism>
<dbReference type="EMBL" id="MFUH01000040">
    <property type="protein sequence ID" value="OGI81136.1"/>
    <property type="molecule type" value="Genomic_DNA"/>
</dbReference>
<reference evidence="1 2" key="1">
    <citation type="journal article" date="2016" name="Nat. Commun.">
        <title>Thousands of microbial genomes shed light on interconnected biogeochemical processes in an aquifer system.</title>
        <authorList>
            <person name="Anantharaman K."/>
            <person name="Brown C.T."/>
            <person name="Hug L.A."/>
            <person name="Sharon I."/>
            <person name="Castelle C.J."/>
            <person name="Probst A.J."/>
            <person name="Thomas B.C."/>
            <person name="Singh A."/>
            <person name="Wilkins M.J."/>
            <person name="Karaoz U."/>
            <person name="Brodie E.L."/>
            <person name="Williams K.H."/>
            <person name="Hubbard S.S."/>
            <person name="Banfield J.F."/>
        </authorList>
    </citation>
    <scope>NUCLEOTIDE SEQUENCE [LARGE SCALE GENOMIC DNA]</scope>
</reference>
<dbReference type="Proteomes" id="UP000179880">
    <property type="component" value="Unassembled WGS sequence"/>
</dbReference>
<dbReference type="PROSITE" id="PS51257">
    <property type="entry name" value="PROKAR_LIPOPROTEIN"/>
    <property type="match status" value="1"/>
</dbReference>
<sequence length="290" mass="33570">MRKYFLAITLLVITSCDVNDSSKEQKPEPQQQIEKQILPDIYEQRKSIYNSFMDLADTIYRITGNDEVGRIVEFLKKNSIVITLDSECLPIPKTSPELAVFPVLASDFCPEVLEIKKRRFFLAFFNALARTLVIKGGEKLSWLSKGLVFLHEGSHALSFHQGNYSLYDIESQVKEEIRVYNLEDKILLSIGGQPFADLLEKAATQIESNVSRHGIQYLEQFNSVWDSMDKYEDRLSKIFGLSYDFEEEGVFWKSKFFISSVFYFFEKKYTGTKSTSDLKVNFIKNLPKDY</sequence>
<comment type="caution">
    <text evidence="1">The sequence shown here is derived from an EMBL/GenBank/DDBJ whole genome shotgun (WGS) entry which is preliminary data.</text>
</comment>
<protein>
    <submittedName>
        <fullName evidence="1">Uncharacterized protein</fullName>
    </submittedName>
</protein>
<gene>
    <name evidence="1" type="ORF">A3B93_02550</name>
</gene>